<feature type="domain" description="N-acetyltransferase" evidence="2">
    <location>
        <begin position="4"/>
        <end position="160"/>
    </location>
</feature>
<dbReference type="CDD" id="cd04301">
    <property type="entry name" value="NAT_SF"/>
    <property type="match status" value="1"/>
</dbReference>
<dbReference type="PANTHER" id="PTHR13538">
    <property type="entry name" value="N-ACETYLTRANSFERASE 6"/>
    <property type="match status" value="1"/>
</dbReference>
<accession>A0ABQ8ST61</accession>
<feature type="region of interest" description="Disordered" evidence="1">
    <location>
        <begin position="184"/>
        <end position="203"/>
    </location>
</feature>
<gene>
    <name evidence="3" type="ORF">ANN_17146</name>
</gene>
<dbReference type="Proteomes" id="UP001148838">
    <property type="component" value="Unassembled WGS sequence"/>
</dbReference>
<evidence type="ECO:0000259" key="2">
    <source>
        <dbReference type="PROSITE" id="PS51186"/>
    </source>
</evidence>
<evidence type="ECO:0000313" key="3">
    <source>
        <dbReference type="EMBL" id="KAJ4437014.1"/>
    </source>
</evidence>
<organism evidence="3 4">
    <name type="scientific">Periplaneta americana</name>
    <name type="common">American cockroach</name>
    <name type="synonym">Blatta americana</name>
    <dbReference type="NCBI Taxonomy" id="6978"/>
    <lineage>
        <taxon>Eukaryota</taxon>
        <taxon>Metazoa</taxon>
        <taxon>Ecdysozoa</taxon>
        <taxon>Arthropoda</taxon>
        <taxon>Hexapoda</taxon>
        <taxon>Insecta</taxon>
        <taxon>Pterygota</taxon>
        <taxon>Neoptera</taxon>
        <taxon>Polyneoptera</taxon>
        <taxon>Dictyoptera</taxon>
        <taxon>Blattodea</taxon>
        <taxon>Blattoidea</taxon>
        <taxon>Blattidae</taxon>
        <taxon>Blattinae</taxon>
        <taxon>Periplaneta</taxon>
    </lineage>
</organism>
<reference evidence="3 4" key="1">
    <citation type="journal article" date="2022" name="Allergy">
        <title>Genome assembly and annotation of Periplaneta americana reveal a comprehensive cockroach allergen profile.</title>
        <authorList>
            <person name="Wang L."/>
            <person name="Xiong Q."/>
            <person name="Saelim N."/>
            <person name="Wang L."/>
            <person name="Nong W."/>
            <person name="Wan A.T."/>
            <person name="Shi M."/>
            <person name="Liu X."/>
            <person name="Cao Q."/>
            <person name="Hui J.H.L."/>
            <person name="Sookrung N."/>
            <person name="Leung T.F."/>
            <person name="Tungtrongchitr A."/>
            <person name="Tsui S.K.W."/>
        </authorList>
    </citation>
    <scope>NUCLEOTIDE SEQUENCE [LARGE SCALE GENOMIC DNA]</scope>
    <source>
        <strain evidence="3">PWHHKU_190912</strain>
    </source>
</reference>
<proteinExistence type="predicted"/>
<dbReference type="InterPro" id="IPR039840">
    <property type="entry name" value="NAA80"/>
</dbReference>
<sequence>MEVVEIHNYPELMDQCCDLINMEWPRNKTARYEQQFRFAVKETDENANKLRTLEMSRDELPTCLVLVLSHEVLGHSKISPIPSIPSGCFIESVVIHPDYRGKGLGKFIMARTEDYVRSRGIQTAYLSTIDKQEFYRKLGYTECEPVQIYGGPVARKLNAELESLNKINKTNDSKEVHLPLASSVSTVTMSPPPPPLPPSPANTAAVVSRSTKVYMKKDL</sequence>
<evidence type="ECO:0000313" key="4">
    <source>
        <dbReference type="Proteomes" id="UP001148838"/>
    </source>
</evidence>
<dbReference type="PROSITE" id="PS51186">
    <property type="entry name" value="GNAT"/>
    <property type="match status" value="1"/>
</dbReference>
<feature type="compositionally biased region" description="Pro residues" evidence="1">
    <location>
        <begin position="190"/>
        <end position="200"/>
    </location>
</feature>
<comment type="caution">
    <text evidence="3">The sequence shown here is derived from an EMBL/GenBank/DDBJ whole genome shotgun (WGS) entry which is preliminary data.</text>
</comment>
<dbReference type="InterPro" id="IPR016181">
    <property type="entry name" value="Acyl_CoA_acyltransferase"/>
</dbReference>
<dbReference type="Pfam" id="PF00583">
    <property type="entry name" value="Acetyltransf_1"/>
    <property type="match status" value="1"/>
</dbReference>
<dbReference type="PANTHER" id="PTHR13538:SF4">
    <property type="entry name" value="N-ALPHA-ACETYLTRANSFERASE 80"/>
    <property type="match status" value="1"/>
</dbReference>
<dbReference type="EMBL" id="JAJSOF020000021">
    <property type="protein sequence ID" value="KAJ4437014.1"/>
    <property type="molecule type" value="Genomic_DNA"/>
</dbReference>
<protein>
    <recommendedName>
        <fullName evidence="2">N-acetyltransferase domain-containing protein</fullName>
    </recommendedName>
</protein>
<dbReference type="SUPFAM" id="SSF55729">
    <property type="entry name" value="Acyl-CoA N-acyltransferases (Nat)"/>
    <property type="match status" value="1"/>
</dbReference>
<dbReference type="Gene3D" id="3.40.630.30">
    <property type="match status" value="1"/>
</dbReference>
<name>A0ABQ8ST61_PERAM</name>
<dbReference type="InterPro" id="IPR000182">
    <property type="entry name" value="GNAT_dom"/>
</dbReference>
<keyword evidence="4" id="KW-1185">Reference proteome</keyword>
<evidence type="ECO:0000256" key="1">
    <source>
        <dbReference type="SAM" id="MobiDB-lite"/>
    </source>
</evidence>